<evidence type="ECO:0000313" key="2">
    <source>
        <dbReference type="EMBL" id="QDQ69131.1"/>
    </source>
</evidence>
<keyword evidence="1" id="KW-0472">Membrane</keyword>
<keyword evidence="1" id="KW-1133">Transmembrane helix</keyword>
<protein>
    <submittedName>
        <fullName evidence="2">6b protein</fullName>
    </submittedName>
</protein>
<accession>A0A516UWE0</accession>
<organism evidence="2">
    <name type="scientific">Infectious bronchitis virus</name>
    <dbReference type="NCBI Taxonomy" id="11120"/>
    <lineage>
        <taxon>Viruses</taxon>
        <taxon>Riboviria</taxon>
        <taxon>Orthornavirae</taxon>
        <taxon>Pisuviricota</taxon>
        <taxon>Pisoniviricetes</taxon>
        <taxon>Nidovirales</taxon>
        <taxon>Cornidovirineae</taxon>
        <taxon>Coronaviridae</taxon>
        <taxon>Orthocoronavirinae</taxon>
        <taxon>Gammacoronavirus</taxon>
        <taxon>Igacovirus</taxon>
        <taxon>Gammacoronavirus galli</taxon>
        <taxon>Avian coronavirus</taxon>
    </lineage>
</organism>
<reference evidence="2" key="1">
    <citation type="journal article" date="2020" name="Infect. Genet. Evol.">
        <title>Molecular epidemiology of infectious bronchitis virus in Poland from 1980 to 2017.</title>
        <authorList>
            <person name="Domanska-Blicharz K."/>
            <person name="Lisowska A."/>
            <person name="Sajewicz-Krukowska J."/>
        </authorList>
    </citation>
    <scope>NUCLEOTIDE SEQUENCE</scope>
    <source>
        <strain evidence="2">GammaCoV/Ck/Poland/80/1989</strain>
    </source>
</reference>
<feature type="transmembrane region" description="Helical" evidence="1">
    <location>
        <begin position="37"/>
        <end position="61"/>
    </location>
</feature>
<proteinExistence type="predicted"/>
<sequence length="75" mass="9063">MDLLHFMWHCCSHYFIAFLSIITGIDCDCVQYLSYFHLLLLIVIVAVLFIIVILYSLLYYFRYRIVRVKEDRHVA</sequence>
<dbReference type="EMBL" id="MK581202">
    <property type="protein sequence ID" value="QDQ69131.1"/>
    <property type="molecule type" value="Genomic_RNA"/>
</dbReference>
<keyword evidence="1" id="KW-0812">Transmembrane</keyword>
<feature type="transmembrane region" description="Helical" evidence="1">
    <location>
        <begin position="6"/>
        <end position="25"/>
    </location>
</feature>
<name>A0A516UWE0_9GAMC</name>
<evidence type="ECO:0000256" key="1">
    <source>
        <dbReference type="SAM" id="Phobius"/>
    </source>
</evidence>